<dbReference type="RefSeq" id="XP_040767333.1">
    <property type="nucleotide sequence ID" value="XM_040902745.1"/>
</dbReference>
<dbReference type="InParanoid" id="A0A165FYU3"/>
<organism evidence="6 7">
    <name type="scientific">Laetiporus sulphureus 93-53</name>
    <dbReference type="NCBI Taxonomy" id="1314785"/>
    <lineage>
        <taxon>Eukaryota</taxon>
        <taxon>Fungi</taxon>
        <taxon>Dikarya</taxon>
        <taxon>Basidiomycota</taxon>
        <taxon>Agaricomycotina</taxon>
        <taxon>Agaricomycetes</taxon>
        <taxon>Polyporales</taxon>
        <taxon>Laetiporus</taxon>
    </lineage>
</organism>
<evidence type="ECO:0000256" key="5">
    <source>
        <dbReference type="ARBA" id="ARBA00023242"/>
    </source>
</evidence>
<dbReference type="STRING" id="1314785.A0A165FYU3"/>
<dbReference type="SMART" id="SM00185">
    <property type="entry name" value="ARM"/>
    <property type="match status" value="5"/>
</dbReference>
<dbReference type="PANTHER" id="PTHR15651:SF7">
    <property type="entry name" value="ARMADILLO REPEAT-CONTAINING PROTEIN 8"/>
    <property type="match status" value="1"/>
</dbReference>
<evidence type="ECO:0000256" key="4">
    <source>
        <dbReference type="ARBA" id="ARBA00022737"/>
    </source>
</evidence>
<dbReference type="PANTHER" id="PTHR15651">
    <property type="entry name" value="ARMADILLO REPEAT-CONTAINING PROTEIN 8"/>
    <property type="match status" value="1"/>
</dbReference>
<dbReference type="InterPro" id="IPR038739">
    <property type="entry name" value="ARMC8/Vid28"/>
</dbReference>
<keyword evidence="4" id="KW-0677">Repeat</keyword>
<keyword evidence="3" id="KW-0963">Cytoplasm</keyword>
<gene>
    <name evidence="6" type="ORF">LAESUDRAFT_512201</name>
</gene>
<sequence length="756" mass="83087">MTIEAMSLSALKKAKNTIIGNPTAKHAMANDEALIGTLVDFINNPPLILEDPSSSQDDIRIEAAHVIASLSYGSEDALKTLMRYNAHQAFVYAIASFRPPDSPKLRAAFARALRALAASIADAVGPSQWGLHTASSEVRNEAKVALDYLFQVICSILVHTTLFNDMFTPFAPQPEVLDIFLPLLADPSAQTVISIAQLLANAIRVPIHRVAVSDWLPVADRLKEVKGKRGWEKPGLSSSPRRRNGWVMRSLIALLQKKDIKSQEAALSALACLAKDNPPVASELTKAILDGEAPLSQVLAYCTSRCTDLQLAACLCAMQIIRSGFPHRGPWTDDSPALTVMYVVNRSMASESDSAQTRTRACFILGSLVSDNKELCDLAFQRGSLDKLAALIKHITPTEKNPELEEDEPESVSCLREAALTAVAMLSLFNDDIRCAVAGQLGLIPAIQISLSHPHIGIRYAACQCVRAISRSVAVLRTNMIDSGLGMAAYQVFQKQVEDRRITFAASSVVCNLVNECSPLRTMLLEEGLLDRLKQLLNSEEQALRVNALWAMKNLLYHSSLQVKRDVMRAIRWENLPKLLSDPDPAIQEQAFHIVRHIADGQEDVEMVFDELGSDVLLSFLAIAMESDNEDVLHQAVCVLANLANSSPHQNSILSHSRILAALKQCLVDAKVEVRRPAVACVLELAKINPRSHKQLHDAGIDSTLRHLCEYSGAVSGSPTRRYMHAVDLQMSMEDEVREKAREALHWLEHNVEMSV</sequence>
<proteinExistence type="predicted"/>
<evidence type="ECO:0000256" key="3">
    <source>
        <dbReference type="ARBA" id="ARBA00022490"/>
    </source>
</evidence>
<dbReference type="AlphaFoldDB" id="A0A165FYU3"/>
<dbReference type="GO" id="GO:0034657">
    <property type="term" value="C:GID complex"/>
    <property type="evidence" value="ECO:0007669"/>
    <property type="project" value="TreeGrafter"/>
</dbReference>
<dbReference type="Proteomes" id="UP000076871">
    <property type="component" value="Unassembled WGS sequence"/>
</dbReference>
<comment type="subcellular location">
    <subcellularLocation>
        <location evidence="2">Cytoplasm</location>
    </subcellularLocation>
    <subcellularLocation>
        <location evidence="1">Nucleus</location>
    </subcellularLocation>
</comment>
<evidence type="ECO:0000313" key="7">
    <source>
        <dbReference type="Proteomes" id="UP000076871"/>
    </source>
</evidence>
<reference evidence="6 7" key="1">
    <citation type="journal article" date="2016" name="Mol. Biol. Evol.">
        <title>Comparative Genomics of Early-Diverging Mushroom-Forming Fungi Provides Insights into the Origins of Lignocellulose Decay Capabilities.</title>
        <authorList>
            <person name="Nagy L.G."/>
            <person name="Riley R."/>
            <person name="Tritt A."/>
            <person name="Adam C."/>
            <person name="Daum C."/>
            <person name="Floudas D."/>
            <person name="Sun H."/>
            <person name="Yadav J.S."/>
            <person name="Pangilinan J."/>
            <person name="Larsson K.H."/>
            <person name="Matsuura K."/>
            <person name="Barry K."/>
            <person name="Labutti K."/>
            <person name="Kuo R."/>
            <person name="Ohm R.A."/>
            <person name="Bhattacharya S.S."/>
            <person name="Shirouzu T."/>
            <person name="Yoshinaga Y."/>
            <person name="Martin F.M."/>
            <person name="Grigoriev I.V."/>
            <person name="Hibbett D.S."/>
        </authorList>
    </citation>
    <scope>NUCLEOTIDE SEQUENCE [LARGE SCALE GENOMIC DNA]</scope>
    <source>
        <strain evidence="6 7">93-53</strain>
    </source>
</reference>
<dbReference type="GeneID" id="63819776"/>
<evidence type="ECO:0000256" key="2">
    <source>
        <dbReference type="ARBA" id="ARBA00004496"/>
    </source>
</evidence>
<name>A0A165FYU3_9APHY</name>
<evidence type="ECO:0000256" key="1">
    <source>
        <dbReference type="ARBA" id="ARBA00004123"/>
    </source>
</evidence>
<dbReference type="InterPro" id="IPR000225">
    <property type="entry name" value="Armadillo"/>
</dbReference>
<dbReference type="OrthoDB" id="5559898at2759"/>
<keyword evidence="5" id="KW-0539">Nucleus</keyword>
<dbReference type="SUPFAM" id="SSF48371">
    <property type="entry name" value="ARM repeat"/>
    <property type="match status" value="2"/>
</dbReference>
<protein>
    <submittedName>
        <fullName evidence="6">ARM repeat-containing protein</fullName>
    </submittedName>
</protein>
<dbReference type="GO" id="GO:0005634">
    <property type="term" value="C:nucleus"/>
    <property type="evidence" value="ECO:0007669"/>
    <property type="project" value="UniProtKB-SubCell"/>
</dbReference>
<dbReference type="GO" id="GO:0043161">
    <property type="term" value="P:proteasome-mediated ubiquitin-dependent protein catabolic process"/>
    <property type="evidence" value="ECO:0007669"/>
    <property type="project" value="TreeGrafter"/>
</dbReference>
<dbReference type="Gene3D" id="1.25.10.10">
    <property type="entry name" value="Leucine-rich Repeat Variant"/>
    <property type="match status" value="3"/>
</dbReference>
<dbReference type="InterPro" id="IPR011989">
    <property type="entry name" value="ARM-like"/>
</dbReference>
<keyword evidence="7" id="KW-1185">Reference proteome</keyword>
<dbReference type="InterPro" id="IPR016024">
    <property type="entry name" value="ARM-type_fold"/>
</dbReference>
<evidence type="ECO:0000313" key="6">
    <source>
        <dbReference type="EMBL" id="KZT09593.1"/>
    </source>
</evidence>
<dbReference type="GO" id="GO:0005737">
    <property type="term" value="C:cytoplasm"/>
    <property type="evidence" value="ECO:0007669"/>
    <property type="project" value="UniProtKB-SubCell"/>
</dbReference>
<dbReference type="Pfam" id="PF00514">
    <property type="entry name" value="Arm"/>
    <property type="match status" value="1"/>
</dbReference>
<dbReference type="EMBL" id="KV427611">
    <property type="protein sequence ID" value="KZT09593.1"/>
    <property type="molecule type" value="Genomic_DNA"/>
</dbReference>
<accession>A0A165FYU3</accession>